<evidence type="ECO:0000313" key="3">
    <source>
        <dbReference type="EMBL" id="MCG2429662.1"/>
    </source>
</evidence>
<feature type="transmembrane region" description="Helical" evidence="2">
    <location>
        <begin position="6"/>
        <end position="27"/>
    </location>
</feature>
<gene>
    <name evidence="3" type="ORF">K8344_00895</name>
</gene>
<evidence type="ECO:0000256" key="1">
    <source>
        <dbReference type="SAM" id="MobiDB-lite"/>
    </source>
</evidence>
<dbReference type="EMBL" id="JAIRBB010000001">
    <property type="protein sequence ID" value="MCG2429662.1"/>
    <property type="molecule type" value="Genomic_DNA"/>
</dbReference>
<dbReference type="AlphaFoldDB" id="A0A9X1R0H0"/>
<feature type="compositionally biased region" description="Polar residues" evidence="1">
    <location>
        <begin position="107"/>
        <end position="119"/>
    </location>
</feature>
<reference evidence="3" key="1">
    <citation type="submission" date="2021-09" db="EMBL/GenBank/DDBJ databases">
        <title>Genome of Aequorivita sp. strain F64183.</title>
        <authorList>
            <person name="Wang Y."/>
        </authorList>
    </citation>
    <scope>NUCLEOTIDE SEQUENCE</scope>
    <source>
        <strain evidence="3">F64183</strain>
    </source>
</reference>
<evidence type="ECO:0000313" key="4">
    <source>
        <dbReference type="Proteomes" id="UP001139462"/>
    </source>
</evidence>
<accession>A0A9X1R0H0</accession>
<keyword evidence="2" id="KW-1133">Transmembrane helix</keyword>
<sequence length="242" mass="27298">MNLNYSYKAFLITSLLTGSLVLFLFSIKLSKQKEELNYDTYEVEMAEEVLPEEKEEEIAQLTPEVSRIETNKAFNEAEKYKSPFESEDRELTETTEGKLQEMQEALENSKNSLNGNIATKVSKPETEKKTKFSNSDSNDKGEAVVKGGNRNTTISYRLVNRQEIDLPNPVYTCYGYGKVVINIEVNNLGKVVKNSYNKSASTTSNQCLIDAALDYSKQARFTTDASKEKQLGTITFNFPGQQ</sequence>
<protein>
    <recommendedName>
        <fullName evidence="5">Energy transducer TonB</fullName>
    </recommendedName>
</protein>
<keyword evidence="2" id="KW-0812">Transmembrane</keyword>
<comment type="caution">
    <text evidence="3">The sequence shown here is derived from an EMBL/GenBank/DDBJ whole genome shotgun (WGS) entry which is preliminary data.</text>
</comment>
<proteinExistence type="predicted"/>
<name>A0A9X1R0H0_9FLAO</name>
<keyword evidence="4" id="KW-1185">Reference proteome</keyword>
<keyword evidence="2" id="KW-0472">Membrane</keyword>
<dbReference type="Proteomes" id="UP001139462">
    <property type="component" value="Unassembled WGS sequence"/>
</dbReference>
<feature type="region of interest" description="Disordered" evidence="1">
    <location>
        <begin position="107"/>
        <end position="147"/>
    </location>
</feature>
<evidence type="ECO:0008006" key="5">
    <source>
        <dbReference type="Google" id="ProtNLM"/>
    </source>
</evidence>
<dbReference type="RefSeq" id="WP_237606380.1">
    <property type="nucleotide sequence ID" value="NZ_JAIRBB010000001.1"/>
</dbReference>
<evidence type="ECO:0000256" key="2">
    <source>
        <dbReference type="SAM" id="Phobius"/>
    </source>
</evidence>
<organism evidence="3 4">
    <name type="scientific">Aequorivita xiaoshiensis</name>
    <dbReference type="NCBI Taxonomy" id="2874476"/>
    <lineage>
        <taxon>Bacteria</taxon>
        <taxon>Pseudomonadati</taxon>
        <taxon>Bacteroidota</taxon>
        <taxon>Flavobacteriia</taxon>
        <taxon>Flavobacteriales</taxon>
        <taxon>Flavobacteriaceae</taxon>
        <taxon>Aequorivita</taxon>
    </lineage>
</organism>